<proteinExistence type="predicted"/>
<dbReference type="EMBL" id="MU001670">
    <property type="protein sequence ID" value="KAF2462053.1"/>
    <property type="molecule type" value="Genomic_DNA"/>
</dbReference>
<accession>A0A6A6PFB4</accession>
<evidence type="ECO:0000313" key="3">
    <source>
        <dbReference type="Proteomes" id="UP000799766"/>
    </source>
</evidence>
<organism evidence="2 3">
    <name type="scientific">Lineolata rhizophorae</name>
    <dbReference type="NCBI Taxonomy" id="578093"/>
    <lineage>
        <taxon>Eukaryota</taxon>
        <taxon>Fungi</taxon>
        <taxon>Dikarya</taxon>
        <taxon>Ascomycota</taxon>
        <taxon>Pezizomycotina</taxon>
        <taxon>Dothideomycetes</taxon>
        <taxon>Dothideomycetes incertae sedis</taxon>
        <taxon>Lineolatales</taxon>
        <taxon>Lineolataceae</taxon>
        <taxon>Lineolata</taxon>
    </lineage>
</organism>
<dbReference type="Gene3D" id="3.30.110.10">
    <property type="entry name" value="Translation initiation factor 3 (IF-3), C-terminal domain"/>
    <property type="match status" value="1"/>
</dbReference>
<dbReference type="Proteomes" id="UP000799766">
    <property type="component" value="Unassembled WGS sequence"/>
</dbReference>
<sequence length="339" mass="37928">MLAMRFELLLRHSGALFRVPLLRCSPSTPFLRESFAVKPRHFASTPCALRTAPPRDADPFAAFARDENGRLSFAGNGDKNKRSAPTPDPFRSPRNPRTSAPARSAPSSPLARNPPPAPSRRSSAAPSSGDPFAFAPSRDTFAPEVMPGIRPIDRDISATECILLSSSPPFSGGDPEKTWKLLKQVKENQPGHHLVQVGEQTRFIMRQRVKLATVRIIPASELNDKEQKRVESWAVEKGKKDKKGKAKVQTKEMEMSWVTDRNDLGHKLGRVKEFLDDGKRVEVSFSGKHNRRRAEPEECKNLVNHVRSQILGWKGVKEWKVENGSIGKRLTLYFEAPKN</sequence>
<name>A0A6A6PFB4_9PEZI</name>
<dbReference type="AlphaFoldDB" id="A0A6A6PFB4"/>
<feature type="compositionally biased region" description="Low complexity" evidence="1">
    <location>
        <begin position="92"/>
        <end position="111"/>
    </location>
</feature>
<dbReference type="SUPFAM" id="SSF55200">
    <property type="entry name" value="Translation initiation factor IF3, C-terminal domain"/>
    <property type="match status" value="1"/>
</dbReference>
<keyword evidence="3" id="KW-1185">Reference proteome</keyword>
<dbReference type="OrthoDB" id="21573at2759"/>
<feature type="region of interest" description="Disordered" evidence="1">
    <location>
        <begin position="70"/>
        <end position="147"/>
    </location>
</feature>
<dbReference type="InterPro" id="IPR036788">
    <property type="entry name" value="T_IF-3_C_sf"/>
</dbReference>
<protein>
    <recommendedName>
        <fullName evidence="4">Translation initiation factor IF-3, C-terminal domain-containing protein</fullName>
    </recommendedName>
</protein>
<reference evidence="2" key="1">
    <citation type="journal article" date="2020" name="Stud. Mycol.">
        <title>101 Dothideomycetes genomes: a test case for predicting lifestyles and emergence of pathogens.</title>
        <authorList>
            <person name="Haridas S."/>
            <person name="Albert R."/>
            <person name="Binder M."/>
            <person name="Bloem J."/>
            <person name="Labutti K."/>
            <person name="Salamov A."/>
            <person name="Andreopoulos B."/>
            <person name="Baker S."/>
            <person name="Barry K."/>
            <person name="Bills G."/>
            <person name="Bluhm B."/>
            <person name="Cannon C."/>
            <person name="Castanera R."/>
            <person name="Culley D."/>
            <person name="Daum C."/>
            <person name="Ezra D."/>
            <person name="Gonzalez J."/>
            <person name="Henrissat B."/>
            <person name="Kuo A."/>
            <person name="Liang C."/>
            <person name="Lipzen A."/>
            <person name="Lutzoni F."/>
            <person name="Magnuson J."/>
            <person name="Mondo S."/>
            <person name="Nolan M."/>
            <person name="Ohm R."/>
            <person name="Pangilinan J."/>
            <person name="Park H.-J."/>
            <person name="Ramirez L."/>
            <person name="Alfaro M."/>
            <person name="Sun H."/>
            <person name="Tritt A."/>
            <person name="Yoshinaga Y."/>
            <person name="Zwiers L.-H."/>
            <person name="Turgeon B."/>
            <person name="Goodwin S."/>
            <person name="Spatafora J."/>
            <person name="Crous P."/>
            <person name="Grigoriev I."/>
        </authorList>
    </citation>
    <scope>NUCLEOTIDE SEQUENCE</scope>
    <source>
        <strain evidence="2">ATCC 16933</strain>
    </source>
</reference>
<dbReference type="GO" id="GO:0006413">
    <property type="term" value="P:translational initiation"/>
    <property type="evidence" value="ECO:0007669"/>
    <property type="project" value="InterPro"/>
</dbReference>
<feature type="compositionally biased region" description="Low complexity" evidence="1">
    <location>
        <begin position="119"/>
        <end position="128"/>
    </location>
</feature>
<evidence type="ECO:0000313" key="2">
    <source>
        <dbReference type="EMBL" id="KAF2462053.1"/>
    </source>
</evidence>
<evidence type="ECO:0008006" key="4">
    <source>
        <dbReference type="Google" id="ProtNLM"/>
    </source>
</evidence>
<gene>
    <name evidence="2" type="ORF">BDY21DRAFT_6531</name>
</gene>
<evidence type="ECO:0000256" key="1">
    <source>
        <dbReference type="SAM" id="MobiDB-lite"/>
    </source>
</evidence>